<dbReference type="Pfam" id="PF05700">
    <property type="entry name" value="BCAS2"/>
    <property type="match status" value="1"/>
</dbReference>
<gene>
    <name evidence="9" type="ORF">TSPI_09479</name>
</gene>
<keyword evidence="8" id="KW-0175">Coiled coil</keyword>
<evidence type="ECO:0000256" key="4">
    <source>
        <dbReference type="ARBA" id="ARBA00022664"/>
    </source>
</evidence>
<keyword evidence="5" id="KW-0747">Spliceosome</keyword>
<evidence type="ECO:0000256" key="8">
    <source>
        <dbReference type="SAM" id="Coils"/>
    </source>
</evidence>
<evidence type="ECO:0000256" key="1">
    <source>
        <dbReference type="ARBA" id="ARBA00004123"/>
    </source>
</evidence>
<accession>A0ABR3KHH0</accession>
<comment type="similarity">
    <text evidence="2">Belongs to the SPF27 family.</text>
</comment>
<dbReference type="InterPro" id="IPR008409">
    <property type="entry name" value="SPF27"/>
</dbReference>
<protein>
    <recommendedName>
        <fullName evidence="3">Pre-mRNA-splicing factor SPF27</fullName>
    </recommendedName>
</protein>
<evidence type="ECO:0000256" key="5">
    <source>
        <dbReference type="ARBA" id="ARBA00022728"/>
    </source>
</evidence>
<dbReference type="Proteomes" id="UP001558632">
    <property type="component" value="Unassembled WGS sequence"/>
</dbReference>
<evidence type="ECO:0000256" key="3">
    <source>
        <dbReference type="ARBA" id="ARBA00014158"/>
    </source>
</evidence>
<evidence type="ECO:0000313" key="9">
    <source>
        <dbReference type="EMBL" id="KAL1236465.1"/>
    </source>
</evidence>
<keyword evidence="7" id="KW-0539">Nucleus</keyword>
<reference evidence="9 10" key="1">
    <citation type="submission" date="2024-07" db="EMBL/GenBank/DDBJ databases">
        <title>Enhanced genomic and transcriptomic resources for Trichinella pseudospiralis and T. spiralis underpin the discovery of pronounced molecular differences between stages and species.</title>
        <authorList>
            <person name="Pasi K.K."/>
            <person name="La Rosa G."/>
            <person name="Gomez-Morales M.A."/>
            <person name="Tosini F."/>
            <person name="Sumanam S."/>
            <person name="Young N.D."/>
            <person name="Chang B.C."/>
            <person name="Robin G.B."/>
        </authorList>
    </citation>
    <scope>NUCLEOTIDE SEQUENCE [LARGE SCALE GENOMIC DNA]</scope>
    <source>
        <strain evidence="9">ISS534</strain>
    </source>
</reference>
<proteinExistence type="inferred from homology"/>
<feature type="coiled-coil region" evidence="8">
    <location>
        <begin position="100"/>
        <end position="159"/>
    </location>
</feature>
<evidence type="ECO:0000313" key="10">
    <source>
        <dbReference type="Proteomes" id="UP001558632"/>
    </source>
</evidence>
<keyword evidence="6" id="KW-0508">mRNA splicing</keyword>
<sequence length="301" mass="35085">MIGEIRKKDLNPVVDALPYIDQGYDEEAEAAAMALIQEECSRYRHVTSTKYDLPPLNFNKFLTELLKAEFERIQNRQPMQGLNMRRYELPGPSSTRVGDLDSWQEALQNAKAQLEQQDLRILSLELMVEYGAEAWRMYLEKAEKTRNLYRKHISSLREKVQAVHFSRKRKQTEAGDKLKQLEARWVSLVTKNYEIEKICAEIAISVMSENSLTNGADESSDVDVKDAEEEVKNNQYICMYKECRENFNTTEELQSHLIKCRQSYTGPYKVCMFNAAHWLPLPESKFHMTICPSRYSFVEEV</sequence>
<evidence type="ECO:0000256" key="2">
    <source>
        <dbReference type="ARBA" id="ARBA00010788"/>
    </source>
</evidence>
<name>A0ABR3KHH0_TRISP</name>
<comment type="subcellular location">
    <subcellularLocation>
        <location evidence="1">Nucleus</location>
    </subcellularLocation>
</comment>
<organism evidence="9 10">
    <name type="scientific">Trichinella spiralis</name>
    <name type="common">Trichina worm</name>
    <dbReference type="NCBI Taxonomy" id="6334"/>
    <lineage>
        <taxon>Eukaryota</taxon>
        <taxon>Metazoa</taxon>
        <taxon>Ecdysozoa</taxon>
        <taxon>Nematoda</taxon>
        <taxon>Enoplea</taxon>
        <taxon>Dorylaimia</taxon>
        <taxon>Trichinellida</taxon>
        <taxon>Trichinellidae</taxon>
        <taxon>Trichinella</taxon>
    </lineage>
</organism>
<keyword evidence="10" id="KW-1185">Reference proteome</keyword>
<comment type="caution">
    <text evidence="9">The sequence shown here is derived from an EMBL/GenBank/DDBJ whole genome shotgun (WGS) entry which is preliminary data.</text>
</comment>
<dbReference type="PANTHER" id="PTHR13296:SF0">
    <property type="entry name" value="PRE-MRNA-SPLICING FACTOR SPF27"/>
    <property type="match status" value="1"/>
</dbReference>
<dbReference type="PANTHER" id="PTHR13296">
    <property type="entry name" value="BCAS2 PROTEIN"/>
    <property type="match status" value="1"/>
</dbReference>
<dbReference type="EMBL" id="JBEUSY010000368">
    <property type="protein sequence ID" value="KAL1236465.1"/>
    <property type="molecule type" value="Genomic_DNA"/>
</dbReference>
<evidence type="ECO:0000256" key="7">
    <source>
        <dbReference type="ARBA" id="ARBA00023242"/>
    </source>
</evidence>
<evidence type="ECO:0000256" key="6">
    <source>
        <dbReference type="ARBA" id="ARBA00023187"/>
    </source>
</evidence>
<keyword evidence="4" id="KW-0507">mRNA processing</keyword>